<name>A0A0L8G0U6_OCTBM</name>
<protein>
    <recommendedName>
        <fullName evidence="2">Tc1-like transposase DDE domain-containing protein</fullName>
    </recommendedName>
</protein>
<dbReference type="PANTHER" id="PTHR47326">
    <property type="entry name" value="TRANSPOSABLE ELEMENT TC3 TRANSPOSASE-LIKE PROTEIN"/>
    <property type="match status" value="1"/>
</dbReference>
<reference evidence="1" key="1">
    <citation type="submission" date="2015-07" db="EMBL/GenBank/DDBJ databases">
        <title>MeaNS - Measles Nucleotide Surveillance Program.</title>
        <authorList>
            <person name="Tran T."/>
            <person name="Druce J."/>
        </authorList>
    </citation>
    <scope>NUCLEOTIDE SEQUENCE</scope>
    <source>
        <strain evidence="1">UCB-OBI-ISO-001</strain>
        <tissue evidence="1">Gonad</tissue>
    </source>
</reference>
<evidence type="ECO:0008006" key="2">
    <source>
        <dbReference type="Google" id="ProtNLM"/>
    </source>
</evidence>
<organism evidence="1">
    <name type="scientific">Octopus bimaculoides</name>
    <name type="common">California two-spotted octopus</name>
    <dbReference type="NCBI Taxonomy" id="37653"/>
    <lineage>
        <taxon>Eukaryota</taxon>
        <taxon>Metazoa</taxon>
        <taxon>Spiralia</taxon>
        <taxon>Lophotrochozoa</taxon>
        <taxon>Mollusca</taxon>
        <taxon>Cephalopoda</taxon>
        <taxon>Coleoidea</taxon>
        <taxon>Octopodiformes</taxon>
        <taxon>Octopoda</taxon>
        <taxon>Incirrata</taxon>
        <taxon>Octopodidae</taxon>
        <taxon>Octopus</taxon>
    </lineage>
</organism>
<dbReference type="AlphaFoldDB" id="A0A0L8G0U6"/>
<gene>
    <name evidence="1" type="ORF">OCBIM_22002667mg</name>
</gene>
<sequence length="66" mass="7375">MWSDEASFKLNTMINCHNCVIYATENPHLTYEQQLNQPGVTVWGALSPDGLLGSIFFMKLSLAITI</sequence>
<dbReference type="PANTHER" id="PTHR47326:SF1">
    <property type="entry name" value="HTH PSQ-TYPE DOMAIN-CONTAINING PROTEIN"/>
    <property type="match status" value="1"/>
</dbReference>
<proteinExistence type="predicted"/>
<accession>A0A0L8G0U6</accession>
<dbReference type="STRING" id="37653.A0A0L8G0U6"/>
<evidence type="ECO:0000313" key="1">
    <source>
        <dbReference type="EMBL" id="KOF70553.1"/>
    </source>
</evidence>
<dbReference type="EMBL" id="KQ424728">
    <property type="protein sequence ID" value="KOF70553.1"/>
    <property type="molecule type" value="Genomic_DNA"/>
</dbReference>